<evidence type="ECO:0000256" key="1">
    <source>
        <dbReference type="ARBA" id="ARBA00023002"/>
    </source>
</evidence>
<dbReference type="PANTHER" id="PTHR43157:SF31">
    <property type="entry name" value="PHOSPHATIDYLINOSITOL-GLYCAN BIOSYNTHESIS CLASS F PROTEIN"/>
    <property type="match status" value="1"/>
</dbReference>
<dbReference type="InterPro" id="IPR036291">
    <property type="entry name" value="NAD(P)-bd_dom_sf"/>
</dbReference>
<dbReference type="RefSeq" id="WP_397406186.1">
    <property type="nucleotide sequence ID" value="NZ_JBIRYI010000012.1"/>
</dbReference>
<dbReference type="NCBIfam" id="NF004846">
    <property type="entry name" value="PRK06197.1"/>
    <property type="match status" value="1"/>
</dbReference>
<dbReference type="Gene3D" id="3.40.50.720">
    <property type="entry name" value="NAD(P)-binding Rossmann-like Domain"/>
    <property type="match status" value="1"/>
</dbReference>
<dbReference type="Pfam" id="PF00106">
    <property type="entry name" value="adh_short"/>
    <property type="match status" value="1"/>
</dbReference>
<dbReference type="Proteomes" id="UP001611580">
    <property type="component" value="Unassembled WGS sequence"/>
</dbReference>
<keyword evidence="1" id="KW-0560">Oxidoreductase</keyword>
<dbReference type="SUPFAM" id="SSF51735">
    <property type="entry name" value="NAD(P)-binding Rossmann-fold domains"/>
    <property type="match status" value="1"/>
</dbReference>
<dbReference type="InterPro" id="IPR002347">
    <property type="entry name" value="SDR_fam"/>
</dbReference>
<dbReference type="EMBL" id="JBIRYI010000012">
    <property type="protein sequence ID" value="MFI2489111.1"/>
    <property type="molecule type" value="Genomic_DNA"/>
</dbReference>
<keyword evidence="3" id="KW-1185">Reference proteome</keyword>
<name>A0ABW7XP96_9MICO</name>
<organism evidence="2 3">
    <name type="scientific">Promicromonospora kroppenstedtii</name>
    <dbReference type="NCBI Taxonomy" id="440482"/>
    <lineage>
        <taxon>Bacteria</taxon>
        <taxon>Bacillati</taxon>
        <taxon>Actinomycetota</taxon>
        <taxon>Actinomycetes</taxon>
        <taxon>Micrococcales</taxon>
        <taxon>Promicromonosporaceae</taxon>
        <taxon>Promicromonospora</taxon>
    </lineage>
</organism>
<reference evidence="2 3" key="1">
    <citation type="submission" date="2024-10" db="EMBL/GenBank/DDBJ databases">
        <title>The Natural Products Discovery Center: Release of the First 8490 Sequenced Strains for Exploring Actinobacteria Biosynthetic Diversity.</title>
        <authorList>
            <person name="Kalkreuter E."/>
            <person name="Kautsar S.A."/>
            <person name="Yang D."/>
            <person name="Bader C.D."/>
            <person name="Teijaro C.N."/>
            <person name="Fluegel L."/>
            <person name="Davis C.M."/>
            <person name="Simpson J.R."/>
            <person name="Lauterbach L."/>
            <person name="Steele A.D."/>
            <person name="Gui C."/>
            <person name="Meng S."/>
            <person name="Li G."/>
            <person name="Viehrig K."/>
            <person name="Ye F."/>
            <person name="Su P."/>
            <person name="Kiefer A.F."/>
            <person name="Nichols A."/>
            <person name="Cepeda A.J."/>
            <person name="Yan W."/>
            <person name="Fan B."/>
            <person name="Jiang Y."/>
            <person name="Adhikari A."/>
            <person name="Zheng C.-J."/>
            <person name="Schuster L."/>
            <person name="Cowan T.M."/>
            <person name="Smanski M.J."/>
            <person name="Chevrette M.G."/>
            <person name="De Carvalho L.P.S."/>
            <person name="Shen B."/>
        </authorList>
    </citation>
    <scope>NUCLEOTIDE SEQUENCE [LARGE SCALE GENOMIC DNA]</scope>
    <source>
        <strain evidence="2 3">NPDC019481</strain>
    </source>
</reference>
<sequence length="355" mass="36618">MSRTAKKKTTGTSGPVRHRARRYTDVVVPDLGGRRALVTGASDGIGLALAERLARAGAELVLPVRNPAKGEAAVARLRAAVPDAVVGTRPLDLAALDSVAALAADLLADGRPIDLLVANAGVMTPPTRHTTADGFELQLGTNHLGHMALVGRLLPLLRASGSGTSDGRPGGARVTTMSSAAARFGAIDWADLNSERAYSPVRAYNFSKLAQLMFALELDRRSRAHGWGIVSNAAHPGTTYTGLYAAGPALGTGTGTGTGTSTAEPPRMDAVMRRLLGLGVMVQPVEMGILPALQAVTDVTAEGGTFYGPDGVGHFTGSSAPQRVYRAATDEAAASRLWDVSEGLTGVRFPDGPVG</sequence>
<evidence type="ECO:0000313" key="2">
    <source>
        <dbReference type="EMBL" id="MFI2489111.1"/>
    </source>
</evidence>
<comment type="caution">
    <text evidence="2">The sequence shown here is derived from an EMBL/GenBank/DDBJ whole genome shotgun (WGS) entry which is preliminary data.</text>
</comment>
<accession>A0ABW7XP96</accession>
<protein>
    <submittedName>
        <fullName evidence="2">SDR family oxidoreductase</fullName>
    </submittedName>
</protein>
<proteinExistence type="predicted"/>
<evidence type="ECO:0000313" key="3">
    <source>
        <dbReference type="Proteomes" id="UP001611580"/>
    </source>
</evidence>
<dbReference type="PRINTS" id="PR00081">
    <property type="entry name" value="GDHRDH"/>
</dbReference>
<gene>
    <name evidence="2" type="ORF">ACH47X_19535</name>
</gene>
<dbReference type="NCBIfam" id="NF004513">
    <property type="entry name" value="PRK05854.1"/>
    <property type="match status" value="1"/>
</dbReference>
<dbReference type="PANTHER" id="PTHR43157">
    <property type="entry name" value="PHOSPHATIDYLINOSITOL-GLYCAN BIOSYNTHESIS CLASS F PROTEIN-RELATED"/>
    <property type="match status" value="1"/>
</dbReference>